<dbReference type="EMBL" id="BAAAFI010000008">
    <property type="protein sequence ID" value="GAA0878909.1"/>
    <property type="molecule type" value="Genomic_DNA"/>
</dbReference>
<accession>A0ABP3YDK8</accession>
<evidence type="ECO:0000313" key="2">
    <source>
        <dbReference type="EMBL" id="GAA0878909.1"/>
    </source>
</evidence>
<sequence>MKFEHFALNVPNPKAMSHWYEEHLGLSVRKKMADAPHMTFLADDSGTVMLELYSNPKGETLDFAKLHPLAVHLALVSEDPVADKARLCAAGAVEISDDFLPDGSHLVMLRDPWGLCLQLCKRANPMLDPM</sequence>
<dbReference type="Proteomes" id="UP001500469">
    <property type="component" value="Unassembled WGS sequence"/>
</dbReference>
<gene>
    <name evidence="2" type="ORF">GCM10009119_18770</name>
</gene>
<proteinExistence type="predicted"/>
<dbReference type="Pfam" id="PF00903">
    <property type="entry name" value="Glyoxalase"/>
    <property type="match status" value="1"/>
</dbReference>
<keyword evidence="3" id="KW-1185">Reference proteome</keyword>
<organism evidence="2 3">
    <name type="scientific">Algoriphagus jejuensis</name>
    <dbReference type="NCBI Taxonomy" id="419934"/>
    <lineage>
        <taxon>Bacteria</taxon>
        <taxon>Pseudomonadati</taxon>
        <taxon>Bacteroidota</taxon>
        <taxon>Cytophagia</taxon>
        <taxon>Cytophagales</taxon>
        <taxon>Cyclobacteriaceae</taxon>
        <taxon>Algoriphagus</taxon>
    </lineage>
</organism>
<dbReference type="CDD" id="cd06587">
    <property type="entry name" value="VOC"/>
    <property type="match status" value="1"/>
</dbReference>
<reference evidence="3" key="1">
    <citation type="journal article" date="2019" name="Int. J. Syst. Evol. Microbiol.">
        <title>The Global Catalogue of Microorganisms (GCM) 10K type strain sequencing project: providing services to taxonomists for standard genome sequencing and annotation.</title>
        <authorList>
            <consortium name="The Broad Institute Genomics Platform"/>
            <consortium name="The Broad Institute Genome Sequencing Center for Infectious Disease"/>
            <person name="Wu L."/>
            <person name="Ma J."/>
        </authorList>
    </citation>
    <scope>NUCLEOTIDE SEQUENCE [LARGE SCALE GENOMIC DNA]</scope>
    <source>
        <strain evidence="3">JCM 16112</strain>
    </source>
</reference>
<dbReference type="InterPro" id="IPR029068">
    <property type="entry name" value="Glyas_Bleomycin-R_OHBP_Dase"/>
</dbReference>
<dbReference type="PROSITE" id="PS51819">
    <property type="entry name" value="VOC"/>
    <property type="match status" value="1"/>
</dbReference>
<evidence type="ECO:0000313" key="3">
    <source>
        <dbReference type="Proteomes" id="UP001500469"/>
    </source>
</evidence>
<evidence type="ECO:0000259" key="1">
    <source>
        <dbReference type="PROSITE" id="PS51819"/>
    </source>
</evidence>
<name>A0ABP3YDK8_9BACT</name>
<feature type="domain" description="VOC" evidence="1">
    <location>
        <begin position="2"/>
        <end position="122"/>
    </location>
</feature>
<dbReference type="InterPro" id="IPR004360">
    <property type="entry name" value="Glyas_Fos-R_dOase_dom"/>
</dbReference>
<dbReference type="RefSeq" id="WP_343850763.1">
    <property type="nucleotide sequence ID" value="NZ_BAAAFI010000008.1"/>
</dbReference>
<comment type="caution">
    <text evidence="2">The sequence shown here is derived from an EMBL/GenBank/DDBJ whole genome shotgun (WGS) entry which is preliminary data.</text>
</comment>
<dbReference type="Gene3D" id="3.10.180.10">
    <property type="entry name" value="2,3-Dihydroxybiphenyl 1,2-Dioxygenase, domain 1"/>
    <property type="match status" value="1"/>
</dbReference>
<dbReference type="InterPro" id="IPR037523">
    <property type="entry name" value="VOC_core"/>
</dbReference>
<protein>
    <recommendedName>
        <fullName evidence="1">VOC domain-containing protein</fullName>
    </recommendedName>
</protein>
<dbReference type="SUPFAM" id="SSF54593">
    <property type="entry name" value="Glyoxalase/Bleomycin resistance protein/Dihydroxybiphenyl dioxygenase"/>
    <property type="match status" value="1"/>
</dbReference>